<protein>
    <recommendedName>
        <fullName evidence="4">YEATS domain-containing protein</fullName>
    </recommendedName>
</protein>
<accession>A0A1E4TD81</accession>
<dbReference type="InterPro" id="IPR055129">
    <property type="entry name" value="YEATS_dom"/>
</dbReference>
<evidence type="ECO:0000256" key="2">
    <source>
        <dbReference type="PROSITE-ProRule" id="PRU00376"/>
    </source>
</evidence>
<dbReference type="EMBL" id="KV453843">
    <property type="protein sequence ID" value="ODV89720.1"/>
    <property type="molecule type" value="Genomic_DNA"/>
</dbReference>
<name>A0A1E4TD81_9ASCO</name>
<evidence type="ECO:0000256" key="3">
    <source>
        <dbReference type="SAM" id="MobiDB-lite"/>
    </source>
</evidence>
<dbReference type="InterPro" id="IPR005033">
    <property type="entry name" value="YEATS"/>
</dbReference>
<dbReference type="InterPro" id="IPR038704">
    <property type="entry name" value="YEAST_sf"/>
</dbReference>
<dbReference type="Pfam" id="PF17035">
    <property type="entry name" value="BET"/>
    <property type="match status" value="1"/>
</dbReference>
<feature type="region of interest" description="Disordered" evidence="3">
    <location>
        <begin position="139"/>
        <end position="167"/>
    </location>
</feature>
<gene>
    <name evidence="5" type="ORF">CANCADRAFT_142708</name>
</gene>
<dbReference type="PIRSF" id="PIRSF016551">
    <property type="entry name" value="SAS5/TFIID_14"/>
    <property type="match status" value="1"/>
</dbReference>
<dbReference type="Proteomes" id="UP000095023">
    <property type="component" value="Unassembled WGS sequence"/>
</dbReference>
<dbReference type="CDD" id="cd16905">
    <property type="entry name" value="YEATS_Taf14_like"/>
    <property type="match status" value="1"/>
</dbReference>
<dbReference type="PROSITE" id="PS51037">
    <property type="entry name" value="YEATS"/>
    <property type="match status" value="1"/>
</dbReference>
<keyword evidence="1 2" id="KW-0539">Nucleus</keyword>
<dbReference type="GO" id="GO:0005674">
    <property type="term" value="C:transcription factor TFIIF complex"/>
    <property type="evidence" value="ECO:0007669"/>
    <property type="project" value="EnsemblFungi"/>
</dbReference>
<dbReference type="PANTHER" id="PTHR23195">
    <property type="entry name" value="YEATS DOMAIN"/>
    <property type="match status" value="1"/>
</dbReference>
<dbReference type="Pfam" id="PF03366">
    <property type="entry name" value="YEATS"/>
    <property type="match status" value="1"/>
</dbReference>
<feature type="compositionally biased region" description="Low complexity" evidence="3">
    <location>
        <begin position="158"/>
        <end position="167"/>
    </location>
</feature>
<feature type="compositionally biased region" description="Basic and acidic residues" evidence="3">
    <location>
        <begin position="146"/>
        <end position="157"/>
    </location>
</feature>
<dbReference type="AlphaFoldDB" id="A0A1E4TD81"/>
<evidence type="ECO:0000313" key="5">
    <source>
        <dbReference type="EMBL" id="ODV89720.1"/>
    </source>
</evidence>
<feature type="domain" description="YEATS" evidence="4">
    <location>
        <begin position="1"/>
        <end position="135"/>
    </location>
</feature>
<keyword evidence="6" id="KW-1185">Reference proteome</keyword>
<dbReference type="OrthoDB" id="1741717at2759"/>
<dbReference type="GO" id="GO:0006355">
    <property type="term" value="P:regulation of DNA-templated transcription"/>
    <property type="evidence" value="ECO:0007669"/>
    <property type="project" value="InterPro"/>
</dbReference>
<dbReference type="GO" id="GO:0031011">
    <property type="term" value="C:Ino80 complex"/>
    <property type="evidence" value="ECO:0007669"/>
    <property type="project" value="EnsemblFungi"/>
</dbReference>
<sequence length="247" mass="27436">MSETTTRTIRITTQNEILKDLPPIEAGFPMRKWSIQVNVVGPDGELLPASVFDEIVYHLHPTFDPPVVTLDTPPFLLEQEGWGEFDMLLTLKFVDGSGETSIKHDLNFLKQKYTVDHKVKFPTSNPALARVLAESGPLTADSKKRKTEDSSSNDAKRAATNASNASANGVPAVKHVSGVDVEKLADYLYKLGEDDLLQIVQMVSKGKSADSYVKNLADEGEFHMDLYTLPNSLLKNLWDFTKKRVSE</sequence>
<proteinExistence type="predicted"/>
<evidence type="ECO:0000313" key="6">
    <source>
        <dbReference type="Proteomes" id="UP000095023"/>
    </source>
</evidence>
<comment type="subcellular location">
    <subcellularLocation>
        <location evidence="2">Nucleus</location>
    </subcellularLocation>
</comment>
<dbReference type="InterPro" id="IPR016665">
    <property type="entry name" value="Sas5/TAF14"/>
</dbReference>
<dbReference type="Gene3D" id="2.60.40.1970">
    <property type="entry name" value="YEATS domain"/>
    <property type="match status" value="1"/>
</dbReference>
<organism evidence="5 6">
    <name type="scientific">Tortispora caseinolytica NRRL Y-17796</name>
    <dbReference type="NCBI Taxonomy" id="767744"/>
    <lineage>
        <taxon>Eukaryota</taxon>
        <taxon>Fungi</taxon>
        <taxon>Dikarya</taxon>
        <taxon>Ascomycota</taxon>
        <taxon>Saccharomycotina</taxon>
        <taxon>Trigonopsidomycetes</taxon>
        <taxon>Trigonopsidales</taxon>
        <taxon>Trigonopsidaceae</taxon>
        <taxon>Tortispora</taxon>
    </lineage>
</organism>
<reference evidence="6" key="1">
    <citation type="submission" date="2016-02" db="EMBL/GenBank/DDBJ databases">
        <title>Comparative genomics of biotechnologically important yeasts.</title>
        <authorList>
            <consortium name="DOE Joint Genome Institute"/>
            <person name="Riley R."/>
            <person name="Haridas S."/>
            <person name="Wolfe K.H."/>
            <person name="Lopes M.R."/>
            <person name="Hittinger C.T."/>
            <person name="Goker M."/>
            <person name="Salamov A."/>
            <person name="Wisecaver J."/>
            <person name="Long T.M."/>
            <person name="Aerts A.L."/>
            <person name="Barry K."/>
            <person name="Choi C."/>
            <person name="Clum A."/>
            <person name="Coughlan A.Y."/>
            <person name="Deshpande S."/>
            <person name="Douglass A.P."/>
            <person name="Hanson S.J."/>
            <person name="Klenk H.-P."/>
            <person name="Labutti K."/>
            <person name="Lapidus A."/>
            <person name="Lindquist E."/>
            <person name="Lipzen A."/>
            <person name="Meier-Kolthoff J.P."/>
            <person name="Ohm R.A."/>
            <person name="Otillar R.P."/>
            <person name="Pangilinan J."/>
            <person name="Peng Y."/>
            <person name="Rokas A."/>
            <person name="Rosa C.A."/>
            <person name="Scheuner C."/>
            <person name="Sibirny A.A."/>
            <person name="Slot J.C."/>
            <person name="Stielow J.B."/>
            <person name="Sun H."/>
            <person name="Kurtzman C.P."/>
            <person name="Blackwell M."/>
            <person name="Jeffries T.W."/>
            <person name="Grigoriev I.V."/>
        </authorList>
    </citation>
    <scope>NUCLEOTIDE SEQUENCE [LARGE SCALE GENOMIC DNA]</scope>
    <source>
        <strain evidence="6">NRRL Y-17796</strain>
    </source>
</reference>
<dbReference type="InterPro" id="IPR027353">
    <property type="entry name" value="NET_dom"/>
</dbReference>
<dbReference type="GO" id="GO:0006338">
    <property type="term" value="P:chromatin remodeling"/>
    <property type="evidence" value="ECO:0007669"/>
    <property type="project" value="EnsemblFungi"/>
</dbReference>
<evidence type="ECO:0000256" key="1">
    <source>
        <dbReference type="ARBA" id="ARBA00023242"/>
    </source>
</evidence>
<dbReference type="GO" id="GO:0005669">
    <property type="term" value="C:transcription factor TFIID complex"/>
    <property type="evidence" value="ECO:0007669"/>
    <property type="project" value="EnsemblFungi"/>
</dbReference>
<evidence type="ECO:0000259" key="4">
    <source>
        <dbReference type="PROSITE" id="PS51037"/>
    </source>
</evidence>
<dbReference type="GO" id="GO:0016514">
    <property type="term" value="C:SWI/SNF complex"/>
    <property type="evidence" value="ECO:0007669"/>
    <property type="project" value="EnsemblFungi"/>
</dbReference>